<dbReference type="InterPro" id="IPR040198">
    <property type="entry name" value="Fido_containing"/>
</dbReference>
<proteinExistence type="predicted"/>
<comment type="caution">
    <text evidence="4">The sequence shown here is derived from an EMBL/GenBank/DDBJ whole genome shotgun (WGS) entry which is preliminary data.</text>
</comment>
<gene>
    <name evidence="4" type="ORF">UY67_C0030G0013</name>
</gene>
<keyword evidence="1" id="KW-0067">ATP-binding</keyword>
<dbReference type="InterPro" id="IPR003812">
    <property type="entry name" value="Fido"/>
</dbReference>
<sequence length="349" mass="39146">MQPLTKRQEDIAFIILRNQPVSSSEISEHLKEKVSLVTVKRDVTALRMAGYVTASGKGRSVAYAITSIGRLFLPIDAHQYCAVEPDARPASKRFDFELFPAIPPTLFFSEERAALDRATGSYHERSRDMSKALHEKELERFVIELSWKSSKIEGNTYTLLDTERLIRDGVRAPDHSPAEALMILNHKTAFDFVLSNKDVFKKGIGRATVEEVHRLLVHGLGVERGIRSRPVGIIGTAYQPLDNPHRIREALDGSYAAIHRAEDPYTSALLSLAAISYIQPFEDGNKRTARLVANALLVAHDCAPLSYRSVGEVEYREAMIVFYEVRSIHPLKHIFIGQYEFAAGHYASV</sequence>
<dbReference type="Gene3D" id="1.10.10.10">
    <property type="entry name" value="Winged helix-like DNA-binding domain superfamily/Winged helix DNA-binding domain"/>
    <property type="match status" value="1"/>
</dbReference>
<dbReference type="PANTHER" id="PTHR13504">
    <property type="entry name" value="FIDO DOMAIN-CONTAINING PROTEIN DDB_G0283145"/>
    <property type="match status" value="1"/>
</dbReference>
<dbReference type="AlphaFoldDB" id="A0A0G1WW99"/>
<dbReference type="InterPro" id="IPR036388">
    <property type="entry name" value="WH-like_DNA-bd_sf"/>
</dbReference>
<dbReference type="InterPro" id="IPR036390">
    <property type="entry name" value="WH_DNA-bd_sf"/>
</dbReference>
<dbReference type="PANTHER" id="PTHR13504:SF38">
    <property type="entry name" value="FIDO DOMAIN-CONTAINING PROTEIN"/>
    <property type="match status" value="1"/>
</dbReference>
<dbReference type="PATRIC" id="fig|1618671.3.peg.894"/>
<dbReference type="SUPFAM" id="SSF46785">
    <property type="entry name" value="Winged helix' DNA-binding domain"/>
    <property type="match status" value="1"/>
</dbReference>
<dbReference type="EMBL" id="LCQW01000030">
    <property type="protein sequence ID" value="KKW23021.1"/>
    <property type="molecule type" value="Genomic_DNA"/>
</dbReference>
<evidence type="ECO:0000313" key="5">
    <source>
        <dbReference type="Proteomes" id="UP000034273"/>
    </source>
</evidence>
<evidence type="ECO:0000256" key="1">
    <source>
        <dbReference type="PIRSR" id="PIRSR640198-2"/>
    </source>
</evidence>
<name>A0A0G1WW99_9BACT</name>
<dbReference type="InterPro" id="IPR036597">
    <property type="entry name" value="Fido-like_dom_sf"/>
</dbReference>
<evidence type="ECO:0000313" key="4">
    <source>
        <dbReference type="EMBL" id="KKW23021.1"/>
    </source>
</evidence>
<accession>A0A0G1WW99</accession>
<feature type="domain" description="Fido" evidence="3">
    <location>
        <begin position="204"/>
        <end position="337"/>
    </location>
</feature>
<organism evidence="4 5">
    <name type="scientific">Candidatus Kaiserbacteria bacterium GW2011_GWA2_52_12</name>
    <dbReference type="NCBI Taxonomy" id="1618671"/>
    <lineage>
        <taxon>Bacteria</taxon>
        <taxon>Candidatus Kaiseribacteriota</taxon>
    </lineage>
</organism>
<keyword evidence="1" id="KW-0547">Nucleotide-binding</keyword>
<evidence type="ECO:0000256" key="2">
    <source>
        <dbReference type="PIRSR" id="PIRSR640198-3"/>
    </source>
</evidence>
<dbReference type="Pfam" id="PF02661">
    <property type="entry name" value="Fic"/>
    <property type="match status" value="1"/>
</dbReference>
<dbReference type="STRING" id="1618671.UY67_C0030G0013"/>
<protein>
    <submittedName>
        <fullName evidence="4">Fic family protein</fullName>
    </submittedName>
</protein>
<feature type="site" description="Important for autoinhibition of adenylyltransferase activity" evidence="2">
    <location>
        <position position="153"/>
    </location>
</feature>
<dbReference type="Gene3D" id="1.10.3290.10">
    <property type="entry name" value="Fido-like domain"/>
    <property type="match status" value="1"/>
</dbReference>
<reference evidence="4 5" key="1">
    <citation type="journal article" date="2015" name="Nature">
        <title>rRNA introns, odd ribosomes, and small enigmatic genomes across a large radiation of phyla.</title>
        <authorList>
            <person name="Brown C.T."/>
            <person name="Hug L.A."/>
            <person name="Thomas B.C."/>
            <person name="Sharon I."/>
            <person name="Castelle C.J."/>
            <person name="Singh A."/>
            <person name="Wilkins M.J."/>
            <person name="Williams K.H."/>
            <person name="Banfield J.F."/>
        </authorList>
    </citation>
    <scope>NUCLEOTIDE SEQUENCE [LARGE SCALE GENOMIC DNA]</scope>
</reference>
<dbReference type="GO" id="GO:0005524">
    <property type="term" value="F:ATP binding"/>
    <property type="evidence" value="ECO:0007669"/>
    <property type="project" value="UniProtKB-KW"/>
</dbReference>
<dbReference type="Proteomes" id="UP000034273">
    <property type="component" value="Unassembled WGS sequence"/>
</dbReference>
<evidence type="ECO:0000259" key="3">
    <source>
        <dbReference type="PROSITE" id="PS51459"/>
    </source>
</evidence>
<feature type="binding site" evidence="1">
    <location>
        <begin position="283"/>
        <end position="290"/>
    </location>
    <ligand>
        <name>ATP</name>
        <dbReference type="ChEBI" id="CHEBI:30616"/>
    </ligand>
</feature>
<dbReference type="SUPFAM" id="SSF140931">
    <property type="entry name" value="Fic-like"/>
    <property type="match status" value="1"/>
</dbReference>
<dbReference type="PROSITE" id="PS51459">
    <property type="entry name" value="FIDO"/>
    <property type="match status" value="1"/>
</dbReference>